<evidence type="ECO:0000256" key="1">
    <source>
        <dbReference type="SAM" id="MobiDB-lite"/>
    </source>
</evidence>
<proteinExistence type="predicted"/>
<dbReference type="AlphaFoldDB" id="K0KA67"/>
<reference evidence="2 3" key="1">
    <citation type="journal article" date="2012" name="BMC Genomics">
        <title>Complete genome sequence of Saccharothrix espanaensis DSM 44229T and comparison to the other completely sequenced Pseudonocardiaceae.</title>
        <authorList>
            <person name="Strobel T."/>
            <person name="Al-Dilaimi A."/>
            <person name="Blom J."/>
            <person name="Gessner A."/>
            <person name="Kalinowski J."/>
            <person name="Luzhetska M."/>
            <person name="Puhler A."/>
            <person name="Szczepanowski R."/>
            <person name="Bechthold A."/>
            <person name="Ruckert C."/>
        </authorList>
    </citation>
    <scope>NUCLEOTIDE SEQUENCE [LARGE SCALE GENOMIC DNA]</scope>
    <source>
        <strain evidence="3">ATCC 51144 / DSM 44229 / JCM 9112 / NBRC 15066 / NRRL 15764</strain>
    </source>
</reference>
<dbReference type="Proteomes" id="UP000006281">
    <property type="component" value="Chromosome"/>
</dbReference>
<evidence type="ECO:0000313" key="2">
    <source>
        <dbReference type="EMBL" id="CCH35211.1"/>
    </source>
</evidence>
<keyword evidence="3" id="KW-1185">Reference proteome</keyword>
<protein>
    <submittedName>
        <fullName evidence="2">Uncharacterized protein</fullName>
    </submittedName>
</protein>
<name>K0KA67_SACES</name>
<gene>
    <name evidence="2" type="ordered locus">BN6_79930</name>
</gene>
<dbReference type="KEGG" id="sesp:BN6_79930"/>
<evidence type="ECO:0000313" key="3">
    <source>
        <dbReference type="Proteomes" id="UP000006281"/>
    </source>
</evidence>
<organism evidence="2 3">
    <name type="scientific">Saccharothrix espanaensis (strain ATCC 51144 / DSM 44229 / JCM 9112 / NBRC 15066 / NRRL 15764)</name>
    <dbReference type="NCBI Taxonomy" id="1179773"/>
    <lineage>
        <taxon>Bacteria</taxon>
        <taxon>Bacillati</taxon>
        <taxon>Actinomycetota</taxon>
        <taxon>Actinomycetes</taxon>
        <taxon>Pseudonocardiales</taxon>
        <taxon>Pseudonocardiaceae</taxon>
        <taxon>Saccharothrix</taxon>
    </lineage>
</organism>
<feature type="region of interest" description="Disordered" evidence="1">
    <location>
        <begin position="1"/>
        <end position="20"/>
    </location>
</feature>
<dbReference type="HOGENOM" id="CLU_1601505_0_0_11"/>
<accession>K0KA67</accession>
<dbReference type="EMBL" id="HE804045">
    <property type="protein sequence ID" value="CCH35211.1"/>
    <property type="molecule type" value="Genomic_DNA"/>
</dbReference>
<sequence>MQQKLKGGARAGGRKGTSYSNRYRSAQETARRFAIAVHHSAHAVRQKPDQTGIFQPLAKRASISNPAIALCRNGSKFGRQGRRKLLDGYDVFTGKHVGCEFVHLVPPQRLGDARPNSFFLVGGGEEVCLKRDAIRLGIQNTEKAKFPGVVKDYRSRCIELSGGIWN</sequence>